<feature type="domain" description="Nucleoside phosphorylase" evidence="1">
    <location>
        <begin position="10"/>
        <end position="148"/>
    </location>
</feature>
<evidence type="ECO:0000259" key="1">
    <source>
        <dbReference type="Pfam" id="PF01048"/>
    </source>
</evidence>
<dbReference type="Proteomes" id="UP001314681">
    <property type="component" value="Unassembled WGS sequence"/>
</dbReference>
<evidence type="ECO:0000313" key="3">
    <source>
        <dbReference type="Proteomes" id="UP001314681"/>
    </source>
</evidence>
<name>A0ABS6K3A7_9FIRM</name>
<dbReference type="InterPro" id="IPR000845">
    <property type="entry name" value="Nucleoside_phosphorylase_d"/>
</dbReference>
<reference evidence="2 3" key="1">
    <citation type="submission" date="2021-06" db="EMBL/GenBank/DDBJ databases">
        <title>Description of novel taxa of the family Lachnospiraceae.</title>
        <authorList>
            <person name="Chaplin A.V."/>
            <person name="Sokolova S.R."/>
            <person name="Pikina A.P."/>
            <person name="Korzhanova M."/>
            <person name="Belova V."/>
            <person name="Korostin D."/>
            <person name="Efimov B.A."/>
        </authorList>
    </citation>
    <scope>NUCLEOTIDE SEQUENCE [LARGE SCALE GENOMIC DNA]</scope>
    <source>
        <strain evidence="2 3">ASD4241</strain>
    </source>
</reference>
<accession>A0ABS6K3A7</accession>
<dbReference type="Gene3D" id="3.40.50.1580">
    <property type="entry name" value="Nucleoside phosphorylase domain"/>
    <property type="match status" value="1"/>
</dbReference>
<dbReference type="Pfam" id="PF01048">
    <property type="entry name" value="PNP_UDP_1"/>
    <property type="match status" value="1"/>
</dbReference>
<gene>
    <name evidence="2" type="ORF">KTH90_03115</name>
</gene>
<dbReference type="CDD" id="cd09007">
    <property type="entry name" value="NP-I_spr0068"/>
    <property type="match status" value="1"/>
</dbReference>
<dbReference type="SUPFAM" id="SSF53167">
    <property type="entry name" value="Purine and uridine phosphorylases"/>
    <property type="match status" value="1"/>
</dbReference>
<evidence type="ECO:0000313" key="2">
    <source>
        <dbReference type="EMBL" id="MBU9725000.1"/>
    </source>
</evidence>
<dbReference type="EMBL" id="JAHQCX010000002">
    <property type="protein sequence ID" value="MBU9725000.1"/>
    <property type="molecule type" value="Genomic_DNA"/>
</dbReference>
<comment type="caution">
    <text evidence="2">The sequence shown here is derived from an EMBL/GenBank/DDBJ whole genome shotgun (WGS) entry which is preliminary data.</text>
</comment>
<sequence>MKPIEGFPDICITTFSKKIIDKTAALANAEVITNLVSANGLNPIYRIRCAGRDFALYCSRVGAPASVCEMEEVIAMGDDKFVFFGSCGVLNDAVVRNRIIVPNGTVRDEGTSYHYTDPEDELVPDPKMTEILRSSLEELRWPYVAGKIFIQFFFGADSMDEEVWHSNDLTDYGIRSADNYMKLAVSCGLRLSCA</sequence>
<protein>
    <submittedName>
        <fullName evidence="2">Nucleoside phosphorylase</fullName>
    </submittedName>
</protein>
<proteinExistence type="predicted"/>
<keyword evidence="3" id="KW-1185">Reference proteome</keyword>
<dbReference type="InterPro" id="IPR035994">
    <property type="entry name" value="Nucleoside_phosphorylase_sf"/>
</dbReference>
<organism evidence="2 3">
    <name type="scientific">Diplocloster modestus</name>
    <dbReference type="NCBI Taxonomy" id="2850322"/>
    <lineage>
        <taxon>Bacteria</taxon>
        <taxon>Bacillati</taxon>
        <taxon>Bacillota</taxon>
        <taxon>Clostridia</taxon>
        <taxon>Lachnospirales</taxon>
        <taxon>Lachnospiraceae</taxon>
        <taxon>Diplocloster</taxon>
    </lineage>
</organism>